<dbReference type="GO" id="GO:0070008">
    <property type="term" value="F:serine-type exopeptidase activity"/>
    <property type="evidence" value="ECO:0007669"/>
    <property type="project" value="InterPro"/>
</dbReference>
<dbReference type="InterPro" id="IPR029058">
    <property type="entry name" value="AB_hydrolase_fold"/>
</dbReference>
<dbReference type="KEGG" id="pchm:VFPPC_05412"/>
<evidence type="ECO:0000256" key="4">
    <source>
        <dbReference type="ARBA" id="ARBA00022801"/>
    </source>
</evidence>
<dbReference type="Proteomes" id="UP000078397">
    <property type="component" value="Unassembled WGS sequence"/>
</dbReference>
<protein>
    <submittedName>
        <fullName evidence="7">Serine protein</fullName>
    </submittedName>
</protein>
<evidence type="ECO:0000256" key="3">
    <source>
        <dbReference type="ARBA" id="ARBA00022729"/>
    </source>
</evidence>
<dbReference type="GO" id="GO:0006508">
    <property type="term" value="P:proteolysis"/>
    <property type="evidence" value="ECO:0007669"/>
    <property type="project" value="UniProtKB-KW"/>
</dbReference>
<evidence type="ECO:0000313" key="7">
    <source>
        <dbReference type="EMBL" id="OAQ64070.1"/>
    </source>
</evidence>
<dbReference type="OrthoDB" id="1735038at2759"/>
<feature type="signal peptide" evidence="6">
    <location>
        <begin position="1"/>
        <end position="21"/>
    </location>
</feature>
<dbReference type="PANTHER" id="PTHR11010">
    <property type="entry name" value="PROTEASE S28 PRO-X CARBOXYPEPTIDASE-RELATED"/>
    <property type="match status" value="1"/>
</dbReference>
<evidence type="ECO:0000256" key="5">
    <source>
        <dbReference type="ARBA" id="ARBA00023180"/>
    </source>
</evidence>
<evidence type="ECO:0000313" key="8">
    <source>
        <dbReference type="Proteomes" id="UP000078397"/>
    </source>
</evidence>
<feature type="chain" id="PRO_5008101620" evidence="6">
    <location>
        <begin position="22"/>
        <end position="542"/>
    </location>
</feature>
<organism evidence="7 8">
    <name type="scientific">Pochonia chlamydosporia 170</name>
    <dbReference type="NCBI Taxonomy" id="1380566"/>
    <lineage>
        <taxon>Eukaryota</taxon>
        <taxon>Fungi</taxon>
        <taxon>Dikarya</taxon>
        <taxon>Ascomycota</taxon>
        <taxon>Pezizomycotina</taxon>
        <taxon>Sordariomycetes</taxon>
        <taxon>Hypocreomycetidae</taxon>
        <taxon>Hypocreales</taxon>
        <taxon>Clavicipitaceae</taxon>
        <taxon>Pochonia</taxon>
    </lineage>
</organism>
<reference evidence="7 8" key="1">
    <citation type="journal article" date="2016" name="PLoS Pathog.">
        <title>Biosynthesis of antibiotic leucinostatins in bio-control fungus Purpureocillium lilacinum and their inhibition on phytophthora revealed by genome mining.</title>
        <authorList>
            <person name="Wang G."/>
            <person name="Liu Z."/>
            <person name="Lin R."/>
            <person name="Li E."/>
            <person name="Mao Z."/>
            <person name="Ling J."/>
            <person name="Yang Y."/>
            <person name="Yin W.B."/>
            <person name="Xie B."/>
        </authorList>
    </citation>
    <scope>NUCLEOTIDE SEQUENCE [LARGE SCALE GENOMIC DNA]</scope>
    <source>
        <strain evidence="7">170</strain>
    </source>
</reference>
<keyword evidence="4" id="KW-0378">Hydrolase</keyword>
<comment type="caution">
    <text evidence="7">The sequence shown here is derived from an EMBL/GenBank/DDBJ whole genome shotgun (WGS) entry which is preliminary data.</text>
</comment>
<dbReference type="FunFam" id="3.40.50.1820:FF:000165">
    <property type="entry name" value="Serine peptidase, putative"/>
    <property type="match status" value="1"/>
</dbReference>
<dbReference type="RefSeq" id="XP_018141384.1">
    <property type="nucleotide sequence ID" value="XM_018284612.1"/>
</dbReference>
<evidence type="ECO:0000256" key="1">
    <source>
        <dbReference type="ARBA" id="ARBA00011079"/>
    </source>
</evidence>
<sequence length="542" mass="60771">MLASTLLGAVATLLLTVPSAARIDRLYPNGRPPRPLGEDGIVRRDAKPSHQGVFQQLIDHNHPELGTFSQRYWYNAEYYAGPGSPIVLNAPGESEADDFYTTNDTLSGMFAQTNGGAVIVIEHRYWGESSPYDKLTTTNLQYLNLDNAIQDLIYFAHNVELPFDVNGTTRPTKAPWVLTGCSYSGALAAWTHALAPGTFWAYHCSSAVVEAISDFWQYNKPIKDAMPKNCTADMQRAIKQVDGILSSGTAEQKHSLKKKFGLESLTHDNDFAQVLTGGLQGWQDTMFYKSNKTNPLYEFCDYIENVFPDDKNGTRTYPAVLPGPEGVGTCKAMDGFAKWSKEVYLPEVCAQYGYWADNNTLACLDMNNKENPMYKDLTVLAKINRQWTWFTCNEPFEWWQVSSPQDTTGLVSRFLGVEYWRMQCDNYFPQEGNHTHGLAAGRTADQVNKKTGGWNGFNNTTRLMWVNGEHDPWRPATMSADARPGGPLKTTPEAPVWVIPKAAHCNDLITKNADSNPELRKIVDDILGTMKKWVDEYYDGKE</sequence>
<evidence type="ECO:0000256" key="6">
    <source>
        <dbReference type="SAM" id="SignalP"/>
    </source>
</evidence>
<gene>
    <name evidence="7" type="ORF">VFPPC_05412</name>
</gene>
<dbReference type="Pfam" id="PF05577">
    <property type="entry name" value="Peptidase_S28"/>
    <property type="match status" value="1"/>
</dbReference>
<accession>A0A179FFJ8</accession>
<keyword evidence="5" id="KW-0325">Glycoprotein</keyword>
<dbReference type="EMBL" id="LSBJ02000005">
    <property type="protein sequence ID" value="OAQ64070.1"/>
    <property type="molecule type" value="Genomic_DNA"/>
</dbReference>
<comment type="similarity">
    <text evidence="1">Belongs to the peptidase S28 family.</text>
</comment>
<keyword evidence="8" id="KW-1185">Reference proteome</keyword>
<dbReference type="AlphaFoldDB" id="A0A179FFJ8"/>
<name>A0A179FFJ8_METCM</name>
<dbReference type="InterPro" id="IPR008758">
    <property type="entry name" value="Peptidase_S28"/>
</dbReference>
<dbReference type="SUPFAM" id="SSF53474">
    <property type="entry name" value="alpha/beta-Hydrolases"/>
    <property type="match status" value="1"/>
</dbReference>
<dbReference type="GeneID" id="28848606"/>
<dbReference type="PANTHER" id="PTHR11010:SF23">
    <property type="entry name" value="SERINE PEPTIDASE"/>
    <property type="match status" value="1"/>
</dbReference>
<keyword evidence="2" id="KW-0645">Protease</keyword>
<keyword evidence="3 6" id="KW-0732">Signal</keyword>
<dbReference type="Gene3D" id="3.40.50.1820">
    <property type="entry name" value="alpha/beta hydrolase"/>
    <property type="match status" value="2"/>
</dbReference>
<proteinExistence type="inferred from homology"/>
<dbReference type="GO" id="GO:0008239">
    <property type="term" value="F:dipeptidyl-peptidase activity"/>
    <property type="evidence" value="ECO:0007669"/>
    <property type="project" value="TreeGrafter"/>
</dbReference>
<evidence type="ECO:0000256" key="2">
    <source>
        <dbReference type="ARBA" id="ARBA00022670"/>
    </source>
</evidence>